<keyword evidence="3" id="KW-1185">Reference proteome</keyword>
<keyword evidence="1" id="KW-0175">Coiled coil</keyword>
<dbReference type="AlphaFoldDB" id="A0AAW5N8T5"/>
<dbReference type="Proteomes" id="UP001204579">
    <property type="component" value="Unassembled WGS sequence"/>
</dbReference>
<dbReference type="EMBL" id="JANRHJ010000012">
    <property type="protein sequence ID" value="MCR8874538.1"/>
    <property type="molecule type" value="Genomic_DNA"/>
</dbReference>
<comment type="caution">
    <text evidence="2">The sequence shown here is derived from an EMBL/GenBank/DDBJ whole genome shotgun (WGS) entry which is preliminary data.</text>
</comment>
<reference evidence="2 3" key="1">
    <citation type="submission" date="2022-08" db="EMBL/GenBank/DDBJ databases">
        <authorList>
            <person name="Zeman M."/>
            <person name="Kubasova T."/>
        </authorList>
    </citation>
    <scope>NUCLEOTIDE SEQUENCE [LARGE SCALE GENOMIC DNA]</scope>
    <source>
        <strain evidence="2 3">ET62</strain>
    </source>
</reference>
<gene>
    <name evidence="2" type="ORF">NW209_11010</name>
</gene>
<accession>A0AAW5N8T5</accession>
<protein>
    <submittedName>
        <fullName evidence="2">Uncharacterized protein</fullName>
    </submittedName>
</protein>
<evidence type="ECO:0000256" key="1">
    <source>
        <dbReference type="SAM" id="Coils"/>
    </source>
</evidence>
<evidence type="ECO:0000313" key="3">
    <source>
        <dbReference type="Proteomes" id="UP001204579"/>
    </source>
</evidence>
<feature type="coiled-coil region" evidence="1">
    <location>
        <begin position="223"/>
        <end position="329"/>
    </location>
</feature>
<evidence type="ECO:0000313" key="2">
    <source>
        <dbReference type="EMBL" id="MCR8874538.1"/>
    </source>
</evidence>
<name>A0AAW5N8T5_9BACT</name>
<organism evidence="2 3">
    <name type="scientific">Phocaeicola barnesiae</name>
    <dbReference type="NCBI Taxonomy" id="376804"/>
    <lineage>
        <taxon>Bacteria</taxon>
        <taxon>Pseudomonadati</taxon>
        <taxon>Bacteroidota</taxon>
        <taxon>Bacteroidia</taxon>
        <taxon>Bacteroidales</taxon>
        <taxon>Bacteroidaceae</taxon>
        <taxon>Phocaeicola</taxon>
    </lineage>
</organism>
<sequence>MEENNIIIENGIRLQDGNVIRGYPKQDAIVELCKKTPMLDTTEEYLSIGKKPAKPKPTDEKESNLQKLFTDNSFLILANRKRILNDSRMLLTPVTVRNGLAYTGAFSTATLGVYIEWWHNCPYSVLFGEKDDTMSLIWYLSGSPLSGGNLCSMVTEDGKAETVRVHFFRKLWPKFTDILADYHDAKELYQAYTLPEVIDILKRETTKEFYTESIKEFRYQAKVNLLNAQLRDWEENYESLKEKCDKYEKEWHFALFQLKKDEIVAFHKEYSIRKENFQNRKEELAKENQELKRKLHQKELTNKGYQPLLSANKKEIEQLKWELDEYANESISTLIPKLAKGSIGLSFGDLDKILSEIAEFVKSSSL</sequence>
<dbReference type="RefSeq" id="WP_258335985.1">
    <property type="nucleotide sequence ID" value="NZ_JANRHJ010000012.1"/>
</dbReference>
<proteinExistence type="predicted"/>